<dbReference type="InterPro" id="IPR002049">
    <property type="entry name" value="LE_dom"/>
</dbReference>
<name>A0A3S1A1P8_ELYCH</name>
<keyword evidence="8" id="KW-0472">Membrane</keyword>
<feature type="domain" description="Laminin EGF-like" evidence="9">
    <location>
        <begin position="2"/>
        <end position="54"/>
    </location>
</feature>
<feature type="disulfide bond" evidence="6">
    <location>
        <begin position="129"/>
        <end position="138"/>
    </location>
</feature>
<evidence type="ECO:0000256" key="4">
    <source>
        <dbReference type="ARBA" id="ARBA00023180"/>
    </source>
</evidence>
<dbReference type="PROSITE" id="PS01248">
    <property type="entry name" value="EGF_LAM_1"/>
    <property type="match status" value="3"/>
</dbReference>
<evidence type="ECO:0000256" key="3">
    <source>
        <dbReference type="ARBA" id="ARBA00023157"/>
    </source>
</evidence>
<sequence>ECECEWPGTSGESLTCDTSPGAKYCTCDEGYEGMFCERCAPGFYRTAPHFPCHACPCNMHGANRTTCQYIEGFLKCDACEIGYEGTMCHRCSRGFYRYRKYCVPCHCNGNTPKDAHQMCLPSTGMCRSCQYNTTGFHCEFCLKGYVGSAKSFKKCVLPEDAVGLNMPGSADGLSEKSDSNTSGLSAGLIVTITMLVLLAIAAGGFLAFRRYRTWRRRKGPAFWTVGMSPSGDAVDISSVHNPDARLDDEDDDYRGDGVDGGDVREGRGKQSSKYLRLVEDA</sequence>
<keyword evidence="3 6" id="KW-1015">Disulfide bond</keyword>
<evidence type="ECO:0000313" key="10">
    <source>
        <dbReference type="EMBL" id="RUS80443.1"/>
    </source>
</evidence>
<protein>
    <recommendedName>
        <fullName evidence="9">Laminin EGF-like domain-containing protein</fullName>
    </recommendedName>
</protein>
<evidence type="ECO:0000256" key="5">
    <source>
        <dbReference type="ARBA" id="ARBA00023292"/>
    </source>
</evidence>
<keyword evidence="5 6" id="KW-0424">Laminin EGF-like domain</keyword>
<keyword evidence="8" id="KW-0812">Transmembrane</keyword>
<evidence type="ECO:0000256" key="2">
    <source>
        <dbReference type="ARBA" id="ARBA00022737"/>
    </source>
</evidence>
<keyword evidence="1" id="KW-0732">Signal</keyword>
<dbReference type="SUPFAM" id="SSF57184">
    <property type="entry name" value="Growth factor receptor domain"/>
    <property type="match status" value="1"/>
</dbReference>
<dbReference type="PANTHER" id="PTHR10574:SF444">
    <property type="entry name" value="BASEMENT MEMBRANE-SPECIFIC HEPARAN SULFATE PROTEOGLYCAN CORE PROTEIN"/>
    <property type="match status" value="1"/>
</dbReference>
<dbReference type="Gene3D" id="2.10.25.10">
    <property type="entry name" value="Laminin"/>
    <property type="match status" value="3"/>
</dbReference>
<dbReference type="GO" id="GO:0009888">
    <property type="term" value="P:tissue development"/>
    <property type="evidence" value="ECO:0007669"/>
    <property type="project" value="TreeGrafter"/>
</dbReference>
<evidence type="ECO:0000256" key="6">
    <source>
        <dbReference type="PROSITE-ProRule" id="PRU00460"/>
    </source>
</evidence>
<organism evidence="10 11">
    <name type="scientific">Elysia chlorotica</name>
    <name type="common">Eastern emerald elysia</name>
    <name type="synonym">Sea slug</name>
    <dbReference type="NCBI Taxonomy" id="188477"/>
    <lineage>
        <taxon>Eukaryota</taxon>
        <taxon>Metazoa</taxon>
        <taxon>Spiralia</taxon>
        <taxon>Lophotrochozoa</taxon>
        <taxon>Mollusca</taxon>
        <taxon>Gastropoda</taxon>
        <taxon>Heterobranchia</taxon>
        <taxon>Euthyneura</taxon>
        <taxon>Panpulmonata</taxon>
        <taxon>Sacoglossa</taxon>
        <taxon>Placobranchoidea</taxon>
        <taxon>Plakobranchidae</taxon>
        <taxon>Elysia</taxon>
    </lineage>
</organism>
<dbReference type="CDD" id="cd00055">
    <property type="entry name" value="EGF_Lam"/>
    <property type="match status" value="3"/>
</dbReference>
<evidence type="ECO:0000256" key="1">
    <source>
        <dbReference type="ARBA" id="ARBA00022729"/>
    </source>
</evidence>
<dbReference type="GO" id="GO:0009887">
    <property type="term" value="P:animal organ morphogenesis"/>
    <property type="evidence" value="ECO:0007669"/>
    <property type="project" value="TreeGrafter"/>
</dbReference>
<dbReference type="InterPro" id="IPR056863">
    <property type="entry name" value="LMN_ATRN_NET-like_EGF"/>
</dbReference>
<comment type="caution">
    <text evidence="10">The sequence shown here is derived from an EMBL/GenBank/DDBJ whole genome shotgun (WGS) entry which is preliminary data.</text>
</comment>
<dbReference type="Pfam" id="PF00053">
    <property type="entry name" value="EGF_laminin"/>
    <property type="match status" value="2"/>
</dbReference>
<keyword evidence="11" id="KW-1185">Reference proteome</keyword>
<gene>
    <name evidence="10" type="ORF">EGW08_011812</name>
</gene>
<dbReference type="EMBL" id="RQTK01000391">
    <property type="protein sequence ID" value="RUS80443.1"/>
    <property type="molecule type" value="Genomic_DNA"/>
</dbReference>
<feature type="disulfide bond" evidence="6">
    <location>
        <begin position="27"/>
        <end position="36"/>
    </location>
</feature>
<dbReference type="OrthoDB" id="6159857at2759"/>
<evidence type="ECO:0000256" key="8">
    <source>
        <dbReference type="SAM" id="Phobius"/>
    </source>
</evidence>
<dbReference type="Pfam" id="PF24973">
    <property type="entry name" value="EGF_LMN_ATRN"/>
    <property type="match status" value="1"/>
</dbReference>
<accession>A0A3S1A1P8</accession>
<evidence type="ECO:0000313" key="11">
    <source>
        <dbReference type="Proteomes" id="UP000271974"/>
    </source>
</evidence>
<evidence type="ECO:0000259" key="9">
    <source>
        <dbReference type="PROSITE" id="PS50027"/>
    </source>
</evidence>
<evidence type="ECO:0000256" key="7">
    <source>
        <dbReference type="SAM" id="MobiDB-lite"/>
    </source>
</evidence>
<dbReference type="InterPro" id="IPR050440">
    <property type="entry name" value="Laminin/Netrin_ECM"/>
</dbReference>
<dbReference type="STRING" id="188477.A0A3S1A1P8"/>
<feature type="transmembrane region" description="Helical" evidence="8">
    <location>
        <begin position="184"/>
        <end position="208"/>
    </location>
</feature>
<keyword evidence="2" id="KW-0677">Repeat</keyword>
<dbReference type="PANTHER" id="PTHR10574">
    <property type="entry name" value="NETRIN/LAMININ-RELATED"/>
    <property type="match status" value="1"/>
</dbReference>
<feature type="region of interest" description="Disordered" evidence="7">
    <location>
        <begin position="234"/>
        <end position="271"/>
    </location>
</feature>
<keyword evidence="8" id="KW-1133">Transmembrane helix</keyword>
<feature type="disulfide bond" evidence="6">
    <location>
        <begin position="141"/>
        <end position="155"/>
    </location>
</feature>
<dbReference type="InterPro" id="IPR009030">
    <property type="entry name" value="Growth_fac_rcpt_cys_sf"/>
</dbReference>
<dbReference type="SMART" id="SM00180">
    <property type="entry name" value="EGF_Lam"/>
    <property type="match status" value="3"/>
</dbReference>
<dbReference type="SUPFAM" id="SSF57196">
    <property type="entry name" value="EGF/Laminin"/>
    <property type="match status" value="1"/>
</dbReference>
<feature type="compositionally biased region" description="Basic and acidic residues" evidence="7">
    <location>
        <begin position="254"/>
        <end position="268"/>
    </location>
</feature>
<dbReference type="AlphaFoldDB" id="A0A3S1A1P8"/>
<proteinExistence type="predicted"/>
<feature type="non-terminal residue" evidence="10">
    <location>
        <position position="1"/>
    </location>
</feature>
<dbReference type="Proteomes" id="UP000271974">
    <property type="component" value="Unassembled WGS sequence"/>
</dbReference>
<dbReference type="FunFam" id="2.10.25.10:FF:000051">
    <property type="entry name" value="Laminin subunit alpha 4"/>
    <property type="match status" value="1"/>
</dbReference>
<reference evidence="10 11" key="1">
    <citation type="submission" date="2019-01" db="EMBL/GenBank/DDBJ databases">
        <title>A draft genome assembly of the solar-powered sea slug Elysia chlorotica.</title>
        <authorList>
            <person name="Cai H."/>
            <person name="Li Q."/>
            <person name="Fang X."/>
            <person name="Li J."/>
            <person name="Curtis N.E."/>
            <person name="Altenburger A."/>
            <person name="Shibata T."/>
            <person name="Feng M."/>
            <person name="Maeda T."/>
            <person name="Schwartz J.A."/>
            <person name="Shigenobu S."/>
            <person name="Lundholm N."/>
            <person name="Nishiyama T."/>
            <person name="Yang H."/>
            <person name="Hasebe M."/>
            <person name="Li S."/>
            <person name="Pierce S.K."/>
            <person name="Wang J."/>
        </authorList>
    </citation>
    <scope>NUCLEOTIDE SEQUENCE [LARGE SCALE GENOMIC DNA]</scope>
    <source>
        <strain evidence="10">EC2010</strain>
        <tissue evidence="10">Whole organism of an adult</tissue>
    </source>
</reference>
<feature type="domain" description="Laminin EGF-like" evidence="9">
    <location>
        <begin position="105"/>
        <end position="157"/>
    </location>
</feature>
<dbReference type="PROSITE" id="PS50027">
    <property type="entry name" value="EGF_LAM_2"/>
    <property type="match status" value="2"/>
</dbReference>
<comment type="caution">
    <text evidence="6">Lacks conserved residue(s) required for the propagation of feature annotation.</text>
</comment>
<keyword evidence="4" id="KW-0325">Glycoprotein</keyword>